<dbReference type="EMBL" id="CAJHUC010001497">
    <property type="protein sequence ID" value="CAD7701324.1"/>
    <property type="molecule type" value="Genomic_DNA"/>
</dbReference>
<gene>
    <name evidence="3" type="ORF">OSTQU699_LOCUS6683</name>
</gene>
<dbReference type="Proteomes" id="UP000708148">
    <property type="component" value="Unassembled WGS sequence"/>
</dbReference>
<organism evidence="3 4">
    <name type="scientific">Ostreobium quekettii</name>
    <dbReference type="NCBI Taxonomy" id="121088"/>
    <lineage>
        <taxon>Eukaryota</taxon>
        <taxon>Viridiplantae</taxon>
        <taxon>Chlorophyta</taxon>
        <taxon>core chlorophytes</taxon>
        <taxon>Ulvophyceae</taxon>
        <taxon>TCBD clade</taxon>
        <taxon>Bryopsidales</taxon>
        <taxon>Ostreobineae</taxon>
        <taxon>Ostreobiaceae</taxon>
        <taxon>Ostreobium</taxon>
    </lineage>
</organism>
<proteinExistence type="predicted"/>
<name>A0A8S1J1G6_9CHLO</name>
<evidence type="ECO:0000256" key="1">
    <source>
        <dbReference type="PROSITE-ProRule" id="PRU00266"/>
    </source>
</evidence>
<dbReference type="Pfam" id="PF00035">
    <property type="entry name" value="dsrm"/>
    <property type="match status" value="1"/>
</dbReference>
<dbReference type="AlphaFoldDB" id="A0A8S1J1G6"/>
<dbReference type="Gene3D" id="3.30.160.20">
    <property type="match status" value="1"/>
</dbReference>
<dbReference type="InterPro" id="IPR014720">
    <property type="entry name" value="dsRBD_dom"/>
</dbReference>
<feature type="domain" description="DRBM" evidence="2">
    <location>
        <begin position="42"/>
        <end position="120"/>
    </location>
</feature>
<comment type="caution">
    <text evidence="3">The sequence shown here is derived from an EMBL/GenBank/DDBJ whole genome shotgun (WGS) entry which is preliminary data.</text>
</comment>
<keyword evidence="4" id="KW-1185">Reference proteome</keyword>
<protein>
    <recommendedName>
        <fullName evidence="2">DRBM domain-containing protein</fullName>
    </recommendedName>
</protein>
<reference evidence="3" key="1">
    <citation type="submission" date="2020-12" db="EMBL/GenBank/DDBJ databases">
        <authorList>
            <person name="Iha C."/>
        </authorList>
    </citation>
    <scope>NUCLEOTIDE SEQUENCE</scope>
</reference>
<dbReference type="GO" id="GO:0003723">
    <property type="term" value="F:RNA binding"/>
    <property type="evidence" value="ECO:0007669"/>
    <property type="project" value="UniProtKB-UniRule"/>
</dbReference>
<keyword evidence="1" id="KW-0694">RNA-binding</keyword>
<dbReference type="SUPFAM" id="SSF54768">
    <property type="entry name" value="dsRNA-binding domain-like"/>
    <property type="match status" value="1"/>
</dbReference>
<evidence type="ECO:0000259" key="2">
    <source>
        <dbReference type="PROSITE" id="PS50137"/>
    </source>
</evidence>
<sequence length="275" mass="29473">MSTGGDYGVNLIPLNAEQFGVPLGGEQRGLGLPAPAVAVQKPAKSVLHEFYQQHRGTPVFTIVSSAQPPAEPCFKCSLECPGLDTLSGISCPTQTFDGEARSKRAAEHAAAKKALDYFRSLGLLPAEVEGYNRQQQQQQQQQQMQMQAPQVVAMNPLPVFTPFGRGGVYGADAHQAANVIPLDRTGAPLQLMVGVGPDGQLIAGGGGIQEVEALTADLEGITLQELKERYKLVVQENSSLRQELSEVSQTLSDVLQRVQIRLQSSAVPAQQGKYQ</sequence>
<dbReference type="PROSITE" id="PS50137">
    <property type="entry name" value="DS_RBD"/>
    <property type="match status" value="1"/>
</dbReference>
<evidence type="ECO:0000313" key="3">
    <source>
        <dbReference type="EMBL" id="CAD7701324.1"/>
    </source>
</evidence>
<dbReference type="SMART" id="SM00358">
    <property type="entry name" value="DSRM"/>
    <property type="match status" value="1"/>
</dbReference>
<accession>A0A8S1J1G6</accession>
<evidence type="ECO:0000313" key="4">
    <source>
        <dbReference type="Proteomes" id="UP000708148"/>
    </source>
</evidence>